<dbReference type="EMBL" id="FN653023">
    <property type="protein sequence ID" value="CBY17887.1"/>
    <property type="molecule type" value="Genomic_DNA"/>
</dbReference>
<accession>E4X2N4</accession>
<dbReference type="AlphaFoldDB" id="E4X2N4"/>
<gene>
    <name evidence="2" type="ORF">GSOID_T00017512001</name>
</gene>
<evidence type="ECO:0000256" key="1">
    <source>
        <dbReference type="SAM" id="MobiDB-lite"/>
    </source>
</evidence>
<dbReference type="InParanoid" id="E4X2N4"/>
<name>E4X2N4_OIKDI</name>
<evidence type="ECO:0000313" key="3">
    <source>
        <dbReference type="Proteomes" id="UP000001307"/>
    </source>
</evidence>
<feature type="region of interest" description="Disordered" evidence="1">
    <location>
        <begin position="1"/>
        <end position="20"/>
    </location>
</feature>
<protein>
    <submittedName>
        <fullName evidence="2">Uncharacterized protein</fullName>
    </submittedName>
</protein>
<organism evidence="2">
    <name type="scientific">Oikopleura dioica</name>
    <name type="common">Tunicate</name>
    <dbReference type="NCBI Taxonomy" id="34765"/>
    <lineage>
        <taxon>Eukaryota</taxon>
        <taxon>Metazoa</taxon>
        <taxon>Chordata</taxon>
        <taxon>Tunicata</taxon>
        <taxon>Appendicularia</taxon>
        <taxon>Copelata</taxon>
        <taxon>Oikopleuridae</taxon>
        <taxon>Oikopleura</taxon>
    </lineage>
</organism>
<keyword evidence="3" id="KW-1185">Reference proteome</keyword>
<sequence>MKDKRKRKQTSPWNSRFDHSPQCQSWASSIIAHRALSRVHSPDYLDSCRRSIKLAGEIFMDESRECLSTIGGHVLPEEICQKIVRLAIFGDKNSLRDGLLKKIGVAVYLIYESLLRMLAGDISESSCWSPLSFISRLHLLNTAIDEYCLNIKSGQEISRPLPGSYLISCPYAWPWIPLRREKELVLQNVEEMHSILLQTTSTGLVSFCVTDNFVVTIETQSRRQRKNVDIVSVSDSGKNMGGINDTHGNSTSSSSSVAERVSLLNVFSQSTGQFLYTIALNELEYDYDSDDEPVRLFNNQKDEILVVIERENSLIPSIHQEKGVISLVIHDEKGKSKTSLLDKEFGQGSLLEFLNNEKASLSIWHPASTQGGALQKKEECYDLGAFKEKHKSVVCPIDSETVQIKSKTGYVTRAVSPRIKPRSYRQYRSSLSTSRFYSINEPVSHFCEISHAGRLLRVSSSDGTLLLELNADALLYWEKHDSRILAADCYWPRILIVIEYEESIWAIDTEDTIAFQTVLTASVESGSLCDIKVLEVSRSDPQEVCKECQSLDKLVPNRVPDLGPLVSQLPIRLSNDRATVVYSDNTISIHRL</sequence>
<evidence type="ECO:0000313" key="2">
    <source>
        <dbReference type="EMBL" id="CBY17887.1"/>
    </source>
</evidence>
<reference evidence="2" key="1">
    <citation type="journal article" date="2010" name="Science">
        <title>Plasticity of animal genome architecture unmasked by rapid evolution of a pelagic tunicate.</title>
        <authorList>
            <person name="Denoeud F."/>
            <person name="Henriet S."/>
            <person name="Mungpakdee S."/>
            <person name="Aury J.M."/>
            <person name="Da Silva C."/>
            <person name="Brinkmann H."/>
            <person name="Mikhaleva J."/>
            <person name="Olsen L.C."/>
            <person name="Jubin C."/>
            <person name="Canestro C."/>
            <person name="Bouquet J.M."/>
            <person name="Danks G."/>
            <person name="Poulain J."/>
            <person name="Campsteijn C."/>
            <person name="Adamski M."/>
            <person name="Cross I."/>
            <person name="Yadetie F."/>
            <person name="Muffato M."/>
            <person name="Louis A."/>
            <person name="Butcher S."/>
            <person name="Tsagkogeorga G."/>
            <person name="Konrad A."/>
            <person name="Singh S."/>
            <person name="Jensen M.F."/>
            <person name="Cong E.H."/>
            <person name="Eikeseth-Otteraa H."/>
            <person name="Noel B."/>
            <person name="Anthouard V."/>
            <person name="Porcel B.M."/>
            <person name="Kachouri-Lafond R."/>
            <person name="Nishino A."/>
            <person name="Ugolini M."/>
            <person name="Chourrout P."/>
            <person name="Nishida H."/>
            <person name="Aasland R."/>
            <person name="Huzurbazar S."/>
            <person name="Westhof E."/>
            <person name="Delsuc F."/>
            <person name="Lehrach H."/>
            <person name="Reinhardt R."/>
            <person name="Weissenbach J."/>
            <person name="Roy S.W."/>
            <person name="Artiguenave F."/>
            <person name="Postlethwait J.H."/>
            <person name="Manak J.R."/>
            <person name="Thompson E.M."/>
            <person name="Jaillon O."/>
            <person name="Du Pasquier L."/>
            <person name="Boudinot P."/>
            <person name="Liberles D.A."/>
            <person name="Volff J.N."/>
            <person name="Philippe H."/>
            <person name="Lenhard B."/>
            <person name="Roest Crollius H."/>
            <person name="Wincker P."/>
            <person name="Chourrout D."/>
        </authorList>
    </citation>
    <scope>NUCLEOTIDE SEQUENCE [LARGE SCALE GENOMIC DNA]</scope>
</reference>
<proteinExistence type="predicted"/>
<dbReference type="Proteomes" id="UP000001307">
    <property type="component" value="Unassembled WGS sequence"/>
</dbReference>